<dbReference type="GO" id="GO:0031625">
    <property type="term" value="F:ubiquitin protein ligase binding"/>
    <property type="evidence" value="ECO:0007669"/>
    <property type="project" value="InterPro"/>
</dbReference>
<dbReference type="Gene3D" id="3.20.20.80">
    <property type="entry name" value="Glycosidases"/>
    <property type="match status" value="2"/>
</dbReference>
<dbReference type="AlphaFoldDB" id="A0AAP0ECI0"/>
<dbReference type="Gene3D" id="1.20.1310.10">
    <property type="entry name" value="Cullin Repeats"/>
    <property type="match status" value="1"/>
</dbReference>
<evidence type="ECO:0000256" key="1">
    <source>
        <dbReference type="ARBA" id="ARBA00006019"/>
    </source>
</evidence>
<comment type="caution">
    <text evidence="7">The sequence shown here is derived from an EMBL/GenBank/DDBJ whole genome shotgun (WGS) entry which is preliminary data.</text>
</comment>
<proteinExistence type="inferred from homology"/>
<accession>A0AAP0ECI0</accession>
<feature type="domain" description="Glycoside hydrolase family 31 TIM barrel" evidence="6">
    <location>
        <begin position="6"/>
        <end position="30"/>
    </location>
</feature>
<dbReference type="InterPro" id="IPR016159">
    <property type="entry name" value="Cullin_repeat-like_dom_sf"/>
</dbReference>
<dbReference type="GO" id="GO:0006511">
    <property type="term" value="P:ubiquitin-dependent protein catabolic process"/>
    <property type="evidence" value="ECO:0007669"/>
    <property type="project" value="InterPro"/>
</dbReference>
<dbReference type="GO" id="GO:0005975">
    <property type="term" value="P:carbohydrate metabolic process"/>
    <property type="evidence" value="ECO:0007669"/>
    <property type="project" value="InterPro"/>
</dbReference>
<evidence type="ECO:0000313" key="8">
    <source>
        <dbReference type="Proteomes" id="UP001419268"/>
    </source>
</evidence>
<dbReference type="Pfam" id="PF01055">
    <property type="entry name" value="Glyco_hydro_31_2nd"/>
    <property type="match status" value="2"/>
</dbReference>
<keyword evidence="3" id="KW-0326">Glycosidase</keyword>
<dbReference type="PANTHER" id="PTHR22762">
    <property type="entry name" value="ALPHA-GLUCOSIDASE"/>
    <property type="match status" value="1"/>
</dbReference>
<protein>
    <submittedName>
        <fullName evidence="7">Uncharacterized protein</fullName>
    </submittedName>
</protein>
<comment type="similarity">
    <text evidence="2 3">Belongs to the glycosyl hydrolase 31 family.</text>
</comment>
<feature type="domain" description="Glycoside hydrolase family 31 TIM barrel" evidence="6">
    <location>
        <begin position="31"/>
        <end position="90"/>
    </location>
</feature>
<evidence type="ECO:0000256" key="4">
    <source>
        <dbReference type="SAM" id="MobiDB-lite"/>
    </source>
</evidence>
<feature type="domain" description="Cullin N-terminal" evidence="5">
    <location>
        <begin position="153"/>
        <end position="242"/>
    </location>
</feature>
<sequence length="352" mass="40264">MLGTVFMPPKWSLGYHQCRYSYESEERVLEDMFPNPKALVNELHLNGFKAIWMLDLGIKHEEGFFVYDSGSKRDVWIQNVDGKPFVGKFKFPLIFPSTLEVSNLISASEEQYYKIRLGDAEDCLEKEKERVYQYLHSSSEENDDDRLLLYVLCKTVIGLHDKHLGYVTKYFKNNIFFREALDGAFNVFCNENVGNISSAKMLAAYCHDILKRGREELVIETVKENNKDTIKGGIRYLEAKQALLLAYSEVICFFQTAPKETVDDEAVYYKVAGDCPKGCVYSLRSLWRKKRRYVDPDASTSQVLAQRGMGNFMILRSTDMAMTSAGMRDPRSSSPESLGARGRHNGGHGMYD</sequence>
<dbReference type="Pfam" id="PF00888">
    <property type="entry name" value="Cullin"/>
    <property type="match status" value="1"/>
</dbReference>
<feature type="region of interest" description="Disordered" evidence="4">
    <location>
        <begin position="324"/>
        <end position="352"/>
    </location>
</feature>
<dbReference type="InterPro" id="IPR017853">
    <property type="entry name" value="GH"/>
</dbReference>
<dbReference type="PANTHER" id="PTHR22762:SF120">
    <property type="entry name" value="HETEROGLYCAN GLUCOSIDASE 1"/>
    <property type="match status" value="1"/>
</dbReference>
<dbReference type="EMBL" id="JBBNAG010000012">
    <property type="protein sequence ID" value="KAK9088337.1"/>
    <property type="molecule type" value="Genomic_DNA"/>
</dbReference>
<evidence type="ECO:0000259" key="6">
    <source>
        <dbReference type="Pfam" id="PF01055"/>
    </source>
</evidence>
<evidence type="ECO:0000256" key="3">
    <source>
        <dbReference type="RuleBase" id="RU361185"/>
    </source>
</evidence>
<dbReference type="GO" id="GO:0004553">
    <property type="term" value="F:hydrolase activity, hydrolyzing O-glycosyl compounds"/>
    <property type="evidence" value="ECO:0007669"/>
    <property type="project" value="InterPro"/>
</dbReference>
<evidence type="ECO:0000313" key="7">
    <source>
        <dbReference type="EMBL" id="KAK9088337.1"/>
    </source>
</evidence>
<keyword evidence="3" id="KW-0378">Hydrolase</keyword>
<gene>
    <name evidence="7" type="ORF">Scep_027419</name>
</gene>
<dbReference type="Proteomes" id="UP001419268">
    <property type="component" value="Unassembled WGS sequence"/>
</dbReference>
<dbReference type="InterPro" id="IPR001373">
    <property type="entry name" value="Cullin_N"/>
</dbReference>
<keyword evidence="8" id="KW-1185">Reference proteome</keyword>
<reference evidence="7 8" key="1">
    <citation type="submission" date="2024-01" db="EMBL/GenBank/DDBJ databases">
        <title>Genome assemblies of Stephania.</title>
        <authorList>
            <person name="Yang L."/>
        </authorList>
    </citation>
    <scope>NUCLEOTIDE SEQUENCE [LARGE SCALE GENOMIC DNA]</scope>
    <source>
        <strain evidence="7">JXDWG</strain>
        <tissue evidence="7">Leaf</tissue>
    </source>
</reference>
<comment type="similarity">
    <text evidence="1">Belongs to the cullin family.</text>
</comment>
<dbReference type="SUPFAM" id="SSF51445">
    <property type="entry name" value="(Trans)glycosidases"/>
    <property type="match status" value="1"/>
</dbReference>
<dbReference type="InterPro" id="IPR000322">
    <property type="entry name" value="Glyco_hydro_31_TIM"/>
</dbReference>
<evidence type="ECO:0000256" key="2">
    <source>
        <dbReference type="ARBA" id="ARBA00007806"/>
    </source>
</evidence>
<organism evidence="7 8">
    <name type="scientific">Stephania cephalantha</name>
    <dbReference type="NCBI Taxonomy" id="152367"/>
    <lineage>
        <taxon>Eukaryota</taxon>
        <taxon>Viridiplantae</taxon>
        <taxon>Streptophyta</taxon>
        <taxon>Embryophyta</taxon>
        <taxon>Tracheophyta</taxon>
        <taxon>Spermatophyta</taxon>
        <taxon>Magnoliopsida</taxon>
        <taxon>Ranunculales</taxon>
        <taxon>Menispermaceae</taxon>
        <taxon>Menispermoideae</taxon>
        <taxon>Cissampelideae</taxon>
        <taxon>Stephania</taxon>
    </lineage>
</organism>
<dbReference type="SUPFAM" id="SSF74788">
    <property type="entry name" value="Cullin repeat-like"/>
    <property type="match status" value="1"/>
</dbReference>
<name>A0AAP0ECI0_9MAGN</name>
<evidence type="ECO:0000259" key="5">
    <source>
        <dbReference type="Pfam" id="PF00888"/>
    </source>
</evidence>